<dbReference type="Proteomes" id="UP000694941">
    <property type="component" value="Unplaced"/>
</dbReference>
<evidence type="ECO:0000313" key="13">
    <source>
        <dbReference type="Proteomes" id="UP000694941"/>
    </source>
</evidence>
<reference evidence="14" key="1">
    <citation type="submission" date="2025-08" db="UniProtKB">
        <authorList>
            <consortium name="RefSeq"/>
        </authorList>
    </citation>
    <scope>IDENTIFICATION</scope>
    <source>
        <tissue evidence="14">Muscle</tissue>
    </source>
</reference>
<evidence type="ECO:0000256" key="5">
    <source>
        <dbReference type="ARBA" id="ARBA00023028"/>
    </source>
</evidence>
<dbReference type="InterPro" id="IPR036770">
    <property type="entry name" value="Ankyrin_rpt-contain_sf"/>
</dbReference>
<dbReference type="InterPro" id="IPR002110">
    <property type="entry name" value="Ankyrin_rpt"/>
</dbReference>
<keyword evidence="8" id="KW-1053">Target membrane</keyword>
<dbReference type="Pfam" id="PF13637">
    <property type="entry name" value="Ank_4"/>
    <property type="match status" value="1"/>
</dbReference>
<comment type="similarity">
    <text evidence="9">Belongs to the cationic peptide 01 (latrotoxin) family. 03 (alpha-latrotoxin) subfamily.</text>
</comment>
<name>A0ABM1RXQ4_LIMPO</name>
<evidence type="ECO:0000256" key="7">
    <source>
        <dbReference type="ARBA" id="ARBA00023136"/>
    </source>
</evidence>
<keyword evidence="5" id="KW-0528">Neurotoxin</keyword>
<evidence type="ECO:0000256" key="8">
    <source>
        <dbReference type="ARBA" id="ARBA00023298"/>
    </source>
</evidence>
<evidence type="ECO:0000256" key="4">
    <source>
        <dbReference type="ARBA" id="ARBA00022737"/>
    </source>
</evidence>
<keyword evidence="7" id="KW-0472">Membrane</keyword>
<keyword evidence="4" id="KW-0677">Repeat</keyword>
<evidence type="ECO:0000313" key="14">
    <source>
        <dbReference type="RefSeq" id="XP_022236159.1"/>
    </source>
</evidence>
<feature type="non-terminal residue" evidence="14">
    <location>
        <position position="1"/>
    </location>
</feature>
<proteinExistence type="inferred from homology"/>
<evidence type="ECO:0000256" key="1">
    <source>
        <dbReference type="ARBA" id="ARBA00004175"/>
    </source>
</evidence>
<feature type="repeat" description="ANK" evidence="12">
    <location>
        <begin position="11"/>
        <end position="43"/>
    </location>
</feature>
<dbReference type="SMART" id="SM00248">
    <property type="entry name" value="ANK"/>
    <property type="match status" value="5"/>
</dbReference>
<keyword evidence="6 12" id="KW-0040">ANK repeat</keyword>
<evidence type="ECO:0000256" key="10">
    <source>
        <dbReference type="ARBA" id="ARBA00049715"/>
    </source>
</evidence>
<keyword evidence="13" id="KW-1185">Reference proteome</keyword>
<evidence type="ECO:0000256" key="11">
    <source>
        <dbReference type="ARBA" id="ARBA00049811"/>
    </source>
</evidence>
<keyword evidence="2" id="KW-0268">Exocytosis</keyword>
<dbReference type="PROSITE" id="PS50297">
    <property type="entry name" value="ANK_REP_REGION"/>
    <property type="match status" value="1"/>
</dbReference>
<dbReference type="Pfam" id="PF12796">
    <property type="entry name" value="Ank_2"/>
    <property type="match status" value="1"/>
</dbReference>
<evidence type="ECO:0000256" key="12">
    <source>
        <dbReference type="PROSITE-ProRule" id="PRU00023"/>
    </source>
</evidence>
<evidence type="ECO:0000256" key="3">
    <source>
        <dbReference type="ARBA" id="ARBA00022537"/>
    </source>
</evidence>
<gene>
    <name evidence="14" type="primary">LOC106476645</name>
</gene>
<feature type="repeat" description="ANK" evidence="12">
    <location>
        <begin position="80"/>
        <end position="112"/>
    </location>
</feature>
<dbReference type="PROSITE" id="PS50088">
    <property type="entry name" value="ANK_REPEAT"/>
    <property type="match status" value="2"/>
</dbReference>
<sequence length="184" mass="20463">KYVLIYGTFSSRNTALHIATFSGKSELLELLIKDGAEVDSVNNDKNSPTHIACQNSTDGNKFVLLKLLKAAPDVLLENKEGQTPFDLAAQYNRIDAVALLLDYEPSFRKANRAFVGACIRGHKDIVQLMLDHGMDPSHVDPDLGTSGFHESCRYLRYDVTALLIQYGGDTVRLNNKLEFLSLFN</sequence>
<evidence type="ECO:0000256" key="6">
    <source>
        <dbReference type="ARBA" id="ARBA00023043"/>
    </source>
</evidence>
<evidence type="ECO:0000256" key="2">
    <source>
        <dbReference type="ARBA" id="ARBA00022483"/>
    </source>
</evidence>
<dbReference type="GeneID" id="106476645"/>
<dbReference type="PANTHER" id="PTHR24198">
    <property type="entry name" value="ANKYRIN REPEAT AND PROTEIN KINASE DOMAIN-CONTAINING PROTEIN"/>
    <property type="match status" value="1"/>
</dbReference>
<dbReference type="PANTHER" id="PTHR24198:SF165">
    <property type="entry name" value="ANKYRIN REPEAT-CONTAINING PROTEIN-RELATED"/>
    <property type="match status" value="1"/>
</dbReference>
<keyword evidence="3" id="KW-1052">Target cell membrane</keyword>
<keyword evidence="5" id="KW-0638">Presynaptic neurotoxin</keyword>
<dbReference type="RefSeq" id="XP_022236159.1">
    <property type="nucleotide sequence ID" value="XM_022380451.1"/>
</dbReference>
<protein>
    <recommendedName>
        <fullName evidence="11">Alpha-latrotoxin</fullName>
    </recommendedName>
</protein>
<evidence type="ECO:0000256" key="9">
    <source>
        <dbReference type="ARBA" id="ARBA00049657"/>
    </source>
</evidence>
<comment type="subunit">
    <text evidence="10">Homotetramer in membranes.</text>
</comment>
<comment type="subcellular location">
    <subcellularLocation>
        <location evidence="1">Target cell membrane</location>
    </subcellularLocation>
</comment>
<keyword evidence="5" id="KW-0800">Toxin</keyword>
<organism evidence="13 14">
    <name type="scientific">Limulus polyphemus</name>
    <name type="common">Atlantic horseshoe crab</name>
    <dbReference type="NCBI Taxonomy" id="6850"/>
    <lineage>
        <taxon>Eukaryota</taxon>
        <taxon>Metazoa</taxon>
        <taxon>Ecdysozoa</taxon>
        <taxon>Arthropoda</taxon>
        <taxon>Chelicerata</taxon>
        <taxon>Merostomata</taxon>
        <taxon>Xiphosura</taxon>
        <taxon>Limulidae</taxon>
        <taxon>Limulus</taxon>
    </lineage>
</organism>
<dbReference type="Gene3D" id="1.25.40.20">
    <property type="entry name" value="Ankyrin repeat-containing domain"/>
    <property type="match status" value="1"/>
</dbReference>
<accession>A0ABM1RXQ4</accession>
<dbReference type="SUPFAM" id="SSF48403">
    <property type="entry name" value="Ankyrin repeat"/>
    <property type="match status" value="1"/>
</dbReference>